<feature type="transmembrane region" description="Helical" evidence="17">
    <location>
        <begin position="20"/>
        <end position="44"/>
    </location>
</feature>
<evidence type="ECO:0000256" key="2">
    <source>
        <dbReference type="ARBA" id="ARBA00008422"/>
    </source>
</evidence>
<feature type="disulfide bond" evidence="16">
    <location>
        <begin position="88"/>
        <end position="413"/>
    </location>
</feature>
<evidence type="ECO:0000256" key="6">
    <source>
        <dbReference type="ARBA" id="ARBA00022475"/>
    </source>
</evidence>
<dbReference type="EC" id="3.1.3.80" evidence="3"/>
<comment type="catalytic activity">
    <reaction evidence="15">
        <text>(2R)-2,3-bisphosphoglycerate + H2O = (2R)-2-phosphoglycerate + phosphate</text>
        <dbReference type="Rhea" id="RHEA:27381"/>
        <dbReference type="ChEBI" id="CHEBI:15377"/>
        <dbReference type="ChEBI" id="CHEBI:43474"/>
        <dbReference type="ChEBI" id="CHEBI:58248"/>
        <dbReference type="ChEBI" id="CHEBI:58289"/>
        <dbReference type="EC" id="3.1.3.80"/>
    </reaction>
    <physiologicalReaction direction="left-to-right" evidence="15">
        <dbReference type="Rhea" id="RHEA:27382"/>
    </physiologicalReaction>
</comment>
<dbReference type="GO" id="GO:0034417">
    <property type="term" value="F:bisphosphoglycerate 3-phosphatase activity"/>
    <property type="evidence" value="ECO:0007669"/>
    <property type="project" value="UniProtKB-EC"/>
</dbReference>
<dbReference type="GO" id="GO:0052745">
    <property type="term" value="F:inositol phosphate phosphatase activity"/>
    <property type="evidence" value="ECO:0007669"/>
    <property type="project" value="TreeGrafter"/>
</dbReference>
<evidence type="ECO:0000256" key="9">
    <source>
        <dbReference type="ARBA" id="ARBA00023136"/>
    </source>
</evidence>
<evidence type="ECO:0000313" key="18">
    <source>
        <dbReference type="EMBL" id="OQR90174.1"/>
    </source>
</evidence>
<evidence type="ECO:0000256" key="1">
    <source>
        <dbReference type="ARBA" id="ARBA00004236"/>
    </source>
</evidence>
<keyword evidence="9 17" id="KW-0472">Membrane</keyword>
<keyword evidence="16" id="KW-1015">Disulfide bond</keyword>
<comment type="catalytic activity">
    <reaction evidence="13">
        <text>1D-myo-inositol 1,2,4,5,6-pentakisphosphate + H2O = 1D-myo-inositol 1,2,5,6-tetrakisphosphate + phosphate</text>
        <dbReference type="Rhea" id="RHEA:77115"/>
        <dbReference type="ChEBI" id="CHEBI:15377"/>
        <dbReference type="ChEBI" id="CHEBI:43474"/>
        <dbReference type="ChEBI" id="CHEBI:57798"/>
        <dbReference type="ChEBI" id="CHEBI:195535"/>
        <dbReference type="EC" id="3.1.3.62"/>
    </reaction>
    <physiologicalReaction direction="left-to-right" evidence="13">
        <dbReference type="Rhea" id="RHEA:77116"/>
    </physiologicalReaction>
</comment>
<proteinExistence type="inferred from homology"/>
<feature type="disulfide bond" evidence="16">
    <location>
        <begin position="433"/>
        <end position="439"/>
    </location>
</feature>
<organism evidence="18 19">
    <name type="scientific">Achlya hypogyna</name>
    <name type="common">Oomycete</name>
    <name type="synonym">Protoachlya hypogyna</name>
    <dbReference type="NCBI Taxonomy" id="1202772"/>
    <lineage>
        <taxon>Eukaryota</taxon>
        <taxon>Sar</taxon>
        <taxon>Stramenopiles</taxon>
        <taxon>Oomycota</taxon>
        <taxon>Saprolegniomycetes</taxon>
        <taxon>Saprolegniales</taxon>
        <taxon>Achlyaceae</taxon>
        <taxon>Achlya</taxon>
    </lineage>
</organism>
<accession>A0A1V9YWH3</accession>
<evidence type="ECO:0000256" key="12">
    <source>
        <dbReference type="ARBA" id="ARBA00043668"/>
    </source>
</evidence>
<dbReference type="GO" id="GO:0003993">
    <property type="term" value="F:acid phosphatase activity"/>
    <property type="evidence" value="ECO:0007669"/>
    <property type="project" value="TreeGrafter"/>
</dbReference>
<evidence type="ECO:0000256" key="5">
    <source>
        <dbReference type="ARBA" id="ARBA00018097"/>
    </source>
</evidence>
<sequence>MFDDRYSPRSSYVAAMRCFFVIPAAFTLLFLSCYWNLLASYLWWDHGIVLTLSRWGPPPTPFSTKTRYDATVPFSPDEFTDLNSLPQCTLVQMNGLYRHGTRYPMATEYAKMQELLHSLQDNYRDALPSWLQKYNFSYSANASEGLTPSGVSELAGLGQRARHRVDKHHFPKDYNRSVYTLEHTRIARTKASAIAFADAFFTNSDDVEYIVKPAGEDIDLRFFDNCPKYTSEVRGNKAHLTVETKKFESSTRGSALLADIRAALNLPAAASLSFGDLKTIYDSCSYEVAILNKNSTWCRLFSAHALFLLDFYADLKKYYECGTGYPIAYEIAGPLLRHMLETMRAVVDGSTSTRGYFRFAHAETVLPLVCLLGLCTDTKLIAAFSDDAISHRVFQVAAISPFAGNVVFDLYDCAGDARVQLRLNERIVPLEFCGQKGYCTLQELEAHYAHATSYDFAGNCKV</sequence>
<evidence type="ECO:0000256" key="14">
    <source>
        <dbReference type="ARBA" id="ARBA00043691"/>
    </source>
</evidence>
<evidence type="ECO:0000256" key="3">
    <source>
        <dbReference type="ARBA" id="ARBA00012976"/>
    </source>
</evidence>
<comment type="similarity">
    <text evidence="2">Belongs to the histidine acid phosphatase family. MINPP1 subfamily.</text>
</comment>
<dbReference type="STRING" id="1202772.A0A1V9YWH3"/>
<evidence type="ECO:0000256" key="11">
    <source>
        <dbReference type="ARBA" id="ARBA00031642"/>
    </source>
</evidence>
<dbReference type="PROSITE" id="PS00616">
    <property type="entry name" value="HIS_ACID_PHOSPHAT_1"/>
    <property type="match status" value="1"/>
</dbReference>
<keyword evidence="10" id="KW-0325">Glycoprotein</keyword>
<dbReference type="AlphaFoldDB" id="A0A1V9YWH3"/>
<comment type="catalytic activity">
    <reaction evidence="14">
        <text>1D-myo-inositol hexakisphosphate + H2O = 1D-myo-inositol 1,2,4,5,6-pentakisphosphate + phosphate</text>
        <dbReference type="Rhea" id="RHEA:16989"/>
        <dbReference type="ChEBI" id="CHEBI:15377"/>
        <dbReference type="ChEBI" id="CHEBI:43474"/>
        <dbReference type="ChEBI" id="CHEBI:57798"/>
        <dbReference type="ChEBI" id="CHEBI:58130"/>
        <dbReference type="EC" id="3.1.3.62"/>
    </reaction>
    <physiologicalReaction direction="left-to-right" evidence="14">
        <dbReference type="Rhea" id="RHEA:16990"/>
    </physiologicalReaction>
</comment>
<evidence type="ECO:0000256" key="8">
    <source>
        <dbReference type="ARBA" id="ARBA00022801"/>
    </source>
</evidence>
<evidence type="ECO:0000256" key="16">
    <source>
        <dbReference type="PIRSR" id="PIRSR000894-2"/>
    </source>
</evidence>
<evidence type="ECO:0000256" key="7">
    <source>
        <dbReference type="ARBA" id="ARBA00022729"/>
    </source>
</evidence>
<dbReference type="InterPro" id="IPR016274">
    <property type="entry name" value="Histidine_acid_Pase_euk"/>
</dbReference>
<evidence type="ECO:0000256" key="15">
    <source>
        <dbReference type="ARBA" id="ARBA00043832"/>
    </source>
</evidence>
<dbReference type="EC" id="3.1.3.62" evidence="4"/>
<dbReference type="SUPFAM" id="SSF53254">
    <property type="entry name" value="Phosphoglycerate mutase-like"/>
    <property type="match status" value="1"/>
</dbReference>
<keyword evidence="19" id="KW-1185">Reference proteome</keyword>
<dbReference type="InterPro" id="IPR000560">
    <property type="entry name" value="His_Pase_clade-2"/>
</dbReference>
<evidence type="ECO:0000256" key="17">
    <source>
        <dbReference type="SAM" id="Phobius"/>
    </source>
</evidence>
<dbReference type="OrthoDB" id="6509975at2759"/>
<reference evidence="18 19" key="1">
    <citation type="journal article" date="2014" name="Genome Biol. Evol.">
        <title>The secreted proteins of Achlya hypogyna and Thraustotheca clavata identify the ancestral oomycete secretome and reveal gene acquisitions by horizontal gene transfer.</title>
        <authorList>
            <person name="Misner I."/>
            <person name="Blouin N."/>
            <person name="Leonard G."/>
            <person name="Richards T.A."/>
            <person name="Lane C.E."/>
        </authorList>
    </citation>
    <scope>NUCLEOTIDE SEQUENCE [LARGE SCALE GENOMIC DNA]</scope>
    <source>
        <strain evidence="18 19">ATCC 48635</strain>
    </source>
</reference>
<gene>
    <name evidence="18" type="ORF">ACHHYP_05732</name>
</gene>
<evidence type="ECO:0000256" key="10">
    <source>
        <dbReference type="ARBA" id="ARBA00023180"/>
    </source>
</evidence>
<dbReference type="Gene3D" id="3.40.50.1240">
    <property type="entry name" value="Phosphoglycerate mutase-like"/>
    <property type="match status" value="1"/>
</dbReference>
<keyword evidence="6" id="KW-1003">Cell membrane</keyword>
<comment type="caution">
    <text evidence="18">The sequence shown here is derived from an EMBL/GenBank/DDBJ whole genome shotgun (WGS) entry which is preliminary data.</text>
</comment>
<dbReference type="GO" id="GO:0005886">
    <property type="term" value="C:plasma membrane"/>
    <property type="evidence" value="ECO:0007669"/>
    <property type="project" value="UniProtKB-SubCell"/>
</dbReference>
<comment type="catalytic activity">
    <reaction evidence="12">
        <text>1D-myo-inositol 1,2,5,6-tetrakisphosphate + H2O = 1D-myo-inositol 1,2,6-trisphosphate + phosphate</text>
        <dbReference type="Rhea" id="RHEA:77119"/>
        <dbReference type="ChEBI" id="CHEBI:15377"/>
        <dbReference type="ChEBI" id="CHEBI:43474"/>
        <dbReference type="ChEBI" id="CHEBI:195535"/>
        <dbReference type="ChEBI" id="CHEBI:195537"/>
        <dbReference type="EC" id="3.1.3.62"/>
    </reaction>
    <physiologicalReaction direction="left-to-right" evidence="12">
        <dbReference type="Rhea" id="RHEA:77120"/>
    </physiologicalReaction>
</comment>
<dbReference type="CDD" id="cd07061">
    <property type="entry name" value="HP_HAP_like"/>
    <property type="match status" value="1"/>
</dbReference>
<dbReference type="EMBL" id="JNBR01000661">
    <property type="protein sequence ID" value="OQR90174.1"/>
    <property type="molecule type" value="Genomic_DNA"/>
</dbReference>
<dbReference type="PANTHER" id="PTHR20963">
    <property type="entry name" value="MULTIPLE INOSITOL POLYPHOSPHATE PHOSPHATASE-RELATED"/>
    <property type="match status" value="1"/>
</dbReference>
<evidence type="ECO:0000313" key="19">
    <source>
        <dbReference type="Proteomes" id="UP000243579"/>
    </source>
</evidence>
<dbReference type="InterPro" id="IPR029033">
    <property type="entry name" value="His_PPase_superfam"/>
</dbReference>
<dbReference type="PIRSF" id="PIRSF000894">
    <property type="entry name" value="Acid_phosphatase"/>
    <property type="match status" value="1"/>
</dbReference>
<evidence type="ECO:0000256" key="4">
    <source>
        <dbReference type="ARBA" id="ARBA00013040"/>
    </source>
</evidence>
<dbReference type="Pfam" id="PF00328">
    <property type="entry name" value="His_Phos_2"/>
    <property type="match status" value="1"/>
</dbReference>
<dbReference type="PROSITE" id="PS51257">
    <property type="entry name" value="PROKAR_LIPOPROTEIN"/>
    <property type="match status" value="1"/>
</dbReference>
<evidence type="ECO:0000256" key="13">
    <source>
        <dbReference type="ARBA" id="ARBA00043671"/>
    </source>
</evidence>
<keyword evidence="17" id="KW-0812">Transmembrane</keyword>
<name>A0A1V9YWH3_ACHHY</name>
<dbReference type="PANTHER" id="PTHR20963:SF8">
    <property type="entry name" value="MULTIPLE INOSITOL POLYPHOSPHATE PHOSPHATASE 1"/>
    <property type="match status" value="1"/>
</dbReference>
<keyword evidence="17" id="KW-1133">Transmembrane helix</keyword>
<protein>
    <recommendedName>
        <fullName evidence="5">Multiple inositol polyphosphate phosphatase 1</fullName>
        <ecNumber evidence="4">3.1.3.62</ecNumber>
        <ecNumber evidence="3">3.1.3.80</ecNumber>
    </recommendedName>
    <alternativeName>
        <fullName evidence="11">2,3-bisphosphoglycerate 3-phosphatase</fullName>
    </alternativeName>
</protein>
<dbReference type="Proteomes" id="UP000243579">
    <property type="component" value="Unassembled WGS sequence"/>
</dbReference>
<dbReference type="InterPro" id="IPR033379">
    <property type="entry name" value="Acid_Pase_AS"/>
</dbReference>
<keyword evidence="7" id="KW-0732">Signal</keyword>
<feature type="disulfide bond" evidence="16">
    <location>
        <begin position="284"/>
        <end position="298"/>
    </location>
</feature>
<keyword evidence="8" id="KW-0378">Hydrolase</keyword>
<comment type="subcellular location">
    <subcellularLocation>
        <location evidence="1">Cell membrane</location>
    </subcellularLocation>
</comment>